<dbReference type="Proteomes" id="UP000272888">
    <property type="component" value="Unassembled WGS sequence"/>
</dbReference>
<evidence type="ECO:0000313" key="5">
    <source>
        <dbReference type="Proteomes" id="UP000272888"/>
    </source>
</evidence>
<protein>
    <submittedName>
        <fullName evidence="4">Alpha/beta fold hydrolase</fullName>
    </submittedName>
</protein>
<dbReference type="InterPro" id="IPR011042">
    <property type="entry name" value="6-blade_b-propeller_TolB-like"/>
</dbReference>
<dbReference type="InterPro" id="IPR011659">
    <property type="entry name" value="WD40"/>
</dbReference>
<feature type="domain" description="Peptidase S9 prolyl oligopeptidase catalytic" evidence="3">
    <location>
        <begin position="434"/>
        <end position="520"/>
    </location>
</feature>
<accession>A0A3A8QJP1</accession>
<comment type="caution">
    <text evidence="4">The sequence shown here is derived from an EMBL/GenBank/DDBJ whole genome shotgun (WGS) entry which is preliminary data.</text>
</comment>
<evidence type="ECO:0000256" key="1">
    <source>
        <dbReference type="ARBA" id="ARBA00022801"/>
    </source>
</evidence>
<dbReference type="Pfam" id="PF00326">
    <property type="entry name" value="Peptidase_S9"/>
    <property type="match status" value="1"/>
</dbReference>
<organism evidence="4 5">
    <name type="scientific">Corallococcus llansteffanensis</name>
    <dbReference type="NCBI Taxonomy" id="2316731"/>
    <lineage>
        <taxon>Bacteria</taxon>
        <taxon>Pseudomonadati</taxon>
        <taxon>Myxococcota</taxon>
        <taxon>Myxococcia</taxon>
        <taxon>Myxococcales</taxon>
        <taxon>Cystobacterineae</taxon>
        <taxon>Myxococcaceae</taxon>
        <taxon>Corallococcus</taxon>
    </lineage>
</organism>
<dbReference type="PANTHER" id="PTHR42776:SF27">
    <property type="entry name" value="DIPEPTIDYL PEPTIDASE FAMILY MEMBER 6"/>
    <property type="match status" value="1"/>
</dbReference>
<dbReference type="PANTHER" id="PTHR42776">
    <property type="entry name" value="SERINE PEPTIDASE S9 FAMILY MEMBER"/>
    <property type="match status" value="1"/>
</dbReference>
<proteinExistence type="predicted"/>
<dbReference type="AlphaFoldDB" id="A0A3A8QJP1"/>
<gene>
    <name evidence="4" type="ORF">D7V93_00665</name>
</gene>
<dbReference type="GO" id="GO:0004252">
    <property type="term" value="F:serine-type endopeptidase activity"/>
    <property type="evidence" value="ECO:0007669"/>
    <property type="project" value="TreeGrafter"/>
</dbReference>
<keyword evidence="1 4" id="KW-0378">Hydrolase</keyword>
<dbReference type="InterPro" id="IPR001375">
    <property type="entry name" value="Peptidase_S9_cat"/>
</dbReference>
<dbReference type="SUPFAM" id="SSF82171">
    <property type="entry name" value="DPP6 N-terminal domain-like"/>
    <property type="match status" value="1"/>
</dbReference>
<dbReference type="Gene3D" id="3.40.50.1820">
    <property type="entry name" value="alpha/beta hydrolase"/>
    <property type="match status" value="1"/>
</dbReference>
<dbReference type="Pfam" id="PF07676">
    <property type="entry name" value="PD40"/>
    <property type="match status" value="1"/>
</dbReference>
<keyword evidence="5" id="KW-1185">Reference proteome</keyword>
<dbReference type="SUPFAM" id="SSF53474">
    <property type="entry name" value="alpha/beta-Hydrolases"/>
    <property type="match status" value="1"/>
</dbReference>
<evidence type="ECO:0000313" key="4">
    <source>
        <dbReference type="EMBL" id="RKH68913.1"/>
    </source>
</evidence>
<reference evidence="5" key="1">
    <citation type="submission" date="2018-09" db="EMBL/GenBank/DDBJ databases">
        <authorList>
            <person name="Livingstone P.G."/>
            <person name="Whitworth D.E."/>
        </authorList>
    </citation>
    <scope>NUCLEOTIDE SEQUENCE [LARGE SCALE GENOMIC DNA]</scope>
    <source>
        <strain evidence="5">CA051B</strain>
    </source>
</reference>
<name>A0A3A8QJP1_9BACT</name>
<dbReference type="Gene3D" id="2.120.10.30">
    <property type="entry name" value="TolB, C-terminal domain"/>
    <property type="match status" value="1"/>
</dbReference>
<keyword evidence="2" id="KW-0720">Serine protease</keyword>
<dbReference type="InterPro" id="IPR006311">
    <property type="entry name" value="TAT_signal"/>
</dbReference>
<dbReference type="RefSeq" id="WP_120641465.1">
    <property type="nucleotide sequence ID" value="NZ_RAWB01000003.1"/>
</dbReference>
<evidence type="ECO:0000259" key="3">
    <source>
        <dbReference type="Pfam" id="PF00326"/>
    </source>
</evidence>
<dbReference type="InterPro" id="IPR029058">
    <property type="entry name" value="AB_hydrolase_fold"/>
</dbReference>
<keyword evidence="2" id="KW-0645">Protease</keyword>
<dbReference type="PROSITE" id="PS51318">
    <property type="entry name" value="TAT"/>
    <property type="match status" value="1"/>
</dbReference>
<dbReference type="GO" id="GO:0006508">
    <property type="term" value="P:proteolysis"/>
    <property type="evidence" value="ECO:0007669"/>
    <property type="project" value="InterPro"/>
</dbReference>
<evidence type="ECO:0000256" key="2">
    <source>
        <dbReference type="ARBA" id="ARBA00022825"/>
    </source>
</evidence>
<dbReference type="EMBL" id="RAWB01000003">
    <property type="protein sequence ID" value="RKH68913.1"/>
    <property type="molecule type" value="Genomic_DNA"/>
</dbReference>
<sequence>MTRPPLRLQAGAEVASLGRRRFMGGALAGLAVLGGTLLVRRAGLHGAPGRGTAEGGVREVLSFLEEHGKLPVTASGDGRWLLEKRFLADAFELRVVDRATGAIAAGALSADTQLALAFCPKGRTVAFLACSGGDRRFALQFLDIDTGRVTAAPTPRTRSAAAPILWAPDGQRLLYTLAEGPSQHAVVFDRGSGQWQRMEPPLAERCEPAWSPDGRRIALASGQQPGALALVSLDDPPGVRTLVIADRGELRHLSWRPDGGALAVTLRRQADEYFSLLEVDCLTGRQSVVAQPPGDVSEPRYLGASELLFRVGSGGDARLMRARTDPGETLPVGPASGVVNLRSGAAEAGRVFALHVGRTSPPALLEVSSGEEPGVVGRATSAWTSGCTDVALRARDGLGLPGFLWRPGTQSALGPSAVVLVHGGPALQELPVWDARVQVLLRAGCHVLSFNYRGSTGYGARFERAGNDAERTLDVLAAVDYCVDRVGVPRERVVLLGSSYGTSLVAGAMVAEPGCCGAAVLVSTVRLSRIARRQLPAPPRVVAFHGENDNLLAPAQARREIEGCLGPAALAHEGAWSVFEHEGHHLHRLRSWARVYASVIALDGRAQQRDPDHG</sequence>